<evidence type="ECO:0000313" key="1">
    <source>
        <dbReference type="EMBL" id="TRT58059.1"/>
    </source>
</evidence>
<reference evidence="1 2" key="1">
    <citation type="submission" date="2019-01" db="EMBL/GenBank/DDBJ databases">
        <title>Coherence of Microcystis species and biogeography revealed through population genomics.</title>
        <authorList>
            <person name="Perez-Carrascal O.M."/>
            <person name="Terrat Y."/>
            <person name="Giani A."/>
            <person name="Fortin N."/>
            <person name="Tromas N."/>
            <person name="Shapiro B.J."/>
        </authorList>
    </citation>
    <scope>NUCLEOTIDE SEQUENCE [LARGE SCALE GENOMIC DNA]</scope>
    <source>
        <strain evidence="1">Ma_QC_C_20070703_M131</strain>
    </source>
</reference>
<dbReference type="Proteomes" id="UP000316443">
    <property type="component" value="Unassembled WGS sequence"/>
</dbReference>
<dbReference type="AlphaFoldDB" id="A0A551YAU9"/>
<accession>A0A551YAU9</accession>
<evidence type="ECO:0000313" key="2">
    <source>
        <dbReference type="Proteomes" id="UP000316443"/>
    </source>
</evidence>
<comment type="caution">
    <text evidence="1">The sequence shown here is derived from an EMBL/GenBank/DDBJ whole genome shotgun (WGS) entry which is preliminary data.</text>
</comment>
<proteinExistence type="predicted"/>
<dbReference type="EMBL" id="SFCA01000074">
    <property type="protein sequence ID" value="TRT58059.1"/>
    <property type="molecule type" value="Genomic_DNA"/>
</dbReference>
<sequence>MLLYKDRLKTFARGLVYREALRVGRQEGELAAKLAFIPRLLVLELKVEQIAQALELDLAE</sequence>
<gene>
    <name evidence="1" type="ORF">EWV85_06155</name>
</gene>
<name>A0A551YAU9_MICAE</name>
<organism evidence="1 2">
    <name type="scientific">Microcystis aeruginosa Ma_QC_C_20070703_M131</name>
    <dbReference type="NCBI Taxonomy" id="2486263"/>
    <lineage>
        <taxon>Bacteria</taxon>
        <taxon>Bacillati</taxon>
        <taxon>Cyanobacteriota</taxon>
        <taxon>Cyanophyceae</taxon>
        <taxon>Oscillatoriophycideae</taxon>
        <taxon>Chroococcales</taxon>
        <taxon>Microcystaceae</taxon>
        <taxon>Microcystis</taxon>
    </lineage>
</organism>
<protein>
    <submittedName>
        <fullName evidence="1">Uncharacterized protein</fullName>
    </submittedName>
</protein>